<feature type="transmembrane region" description="Helical" evidence="6">
    <location>
        <begin position="383"/>
        <end position="410"/>
    </location>
</feature>
<feature type="transmembrane region" description="Helical" evidence="6">
    <location>
        <begin position="21"/>
        <end position="54"/>
    </location>
</feature>
<dbReference type="InterPro" id="IPR020846">
    <property type="entry name" value="MFS_dom"/>
</dbReference>
<dbReference type="PANTHER" id="PTHR23519">
    <property type="entry name" value="AUTOPHAGY-RELATED PROTEIN 22"/>
    <property type="match status" value="1"/>
</dbReference>
<feature type="transmembrane region" description="Helical" evidence="6">
    <location>
        <begin position="328"/>
        <end position="348"/>
    </location>
</feature>
<dbReference type="Pfam" id="PF11700">
    <property type="entry name" value="ATG22"/>
    <property type="match status" value="1"/>
</dbReference>
<feature type="domain" description="Major facilitator superfamily (MFS) profile" evidence="7">
    <location>
        <begin position="259"/>
        <end position="449"/>
    </location>
</feature>
<comment type="subcellular location">
    <subcellularLocation>
        <location evidence="1">Cell membrane</location>
        <topology evidence="1">Multi-pass membrane protein</topology>
    </subcellularLocation>
</comment>
<sequence>MPESHIDRKASSQFTKKRGFQLFLTLPILSWALYDLANTIFSSNMVTIFFPFYLQEAVGDSERMNQIASTFISYANAASSLLLVIFTPLFGVLIDRTGKKKRYITWFTLICVFCTLLMGLIAGAGISGTVNGLSLSLLLVILLFVIASFFYSSGLVFYDTILADLGTKETIPVISGFGIAVGYVGTIVGLSVYPFVGEDFHRAFIPTALLFLLFSLPLMIGYKEAPFAGRGNEAEKKSFFSGYKEIIETVKEIRLYRPAFLFMLTYFFLNDSISTAIAMMAVYAKAVIGFSSGEFILLYLVSTFACIIGSFIFGYVTKTVGAKKAVTYVGILLIIALALAVFAVASWIFWITGALFGVALGACWVTSRTLIIELTPPHKRGQFFGLFAFSGKVSSVIGPLLYGSITWIFADWGNTASRMALGSLMLLAIVGLFIHRGVKSPPESQHDID</sequence>
<dbReference type="Gene3D" id="1.20.1250.20">
    <property type="entry name" value="MFS general substrate transporter like domains"/>
    <property type="match status" value="2"/>
</dbReference>
<feature type="transmembrane region" description="Helical" evidence="6">
    <location>
        <begin position="416"/>
        <end position="434"/>
    </location>
</feature>
<evidence type="ECO:0000313" key="8">
    <source>
        <dbReference type="EMBL" id="ALC80879.1"/>
    </source>
</evidence>
<keyword evidence="3 6" id="KW-0812">Transmembrane</keyword>
<keyword evidence="4 6" id="KW-1133">Transmembrane helix</keyword>
<feature type="transmembrane region" description="Helical" evidence="6">
    <location>
        <begin position="296"/>
        <end position="316"/>
    </location>
</feature>
<dbReference type="PROSITE" id="PS50850">
    <property type="entry name" value="MFS"/>
    <property type="match status" value="2"/>
</dbReference>
<dbReference type="InterPro" id="IPR024671">
    <property type="entry name" value="Atg22-like"/>
</dbReference>
<keyword evidence="9" id="KW-1185">Reference proteome</keyword>
<dbReference type="PROSITE" id="PS00217">
    <property type="entry name" value="SUGAR_TRANSPORT_2"/>
    <property type="match status" value="1"/>
</dbReference>
<dbReference type="OrthoDB" id="9768783at2"/>
<evidence type="ECO:0000256" key="1">
    <source>
        <dbReference type="ARBA" id="ARBA00004651"/>
    </source>
</evidence>
<reference evidence="9" key="1">
    <citation type="submission" date="2015-08" db="EMBL/GenBank/DDBJ databases">
        <title>Genome sequencing project for genomic taxonomy and phylogenomics of Bacillus-like bacteria.</title>
        <authorList>
            <person name="Liu B."/>
            <person name="Wang J."/>
            <person name="Zhu Y."/>
            <person name="Liu G."/>
            <person name="Chen Q."/>
            <person name="Chen Z."/>
            <person name="Lan J."/>
            <person name="Che J."/>
            <person name="Ge C."/>
            <person name="Shi H."/>
            <person name="Pan Z."/>
            <person name="Liu X."/>
        </authorList>
    </citation>
    <scope>NUCLEOTIDE SEQUENCE [LARGE SCALE GENOMIC DNA]</scope>
    <source>
        <strain evidence="9">FJAT-4402</strain>
    </source>
</reference>
<feature type="transmembrane region" description="Helical" evidence="6">
    <location>
        <begin position="260"/>
        <end position="284"/>
    </location>
</feature>
<dbReference type="InterPro" id="IPR005829">
    <property type="entry name" value="Sugar_transporter_CS"/>
</dbReference>
<dbReference type="PANTHER" id="PTHR23519:SF1">
    <property type="entry name" value="AUTOPHAGY-RELATED PROTEIN 22"/>
    <property type="match status" value="1"/>
</dbReference>
<feature type="transmembrane region" description="Helical" evidence="6">
    <location>
        <begin position="203"/>
        <end position="222"/>
    </location>
</feature>
<evidence type="ECO:0000256" key="3">
    <source>
        <dbReference type="ARBA" id="ARBA00022692"/>
    </source>
</evidence>
<dbReference type="RefSeq" id="WP_053602628.1">
    <property type="nucleotide sequence ID" value="NZ_CP012600.1"/>
</dbReference>
<dbReference type="InterPro" id="IPR050495">
    <property type="entry name" value="ATG22/LtaA_families"/>
</dbReference>
<name>A0A0M4FI54_9BACI</name>
<dbReference type="EMBL" id="CP012600">
    <property type="protein sequence ID" value="ALC80879.1"/>
    <property type="molecule type" value="Genomic_DNA"/>
</dbReference>
<dbReference type="Proteomes" id="UP000067625">
    <property type="component" value="Chromosome"/>
</dbReference>
<evidence type="ECO:0000256" key="6">
    <source>
        <dbReference type="SAM" id="Phobius"/>
    </source>
</evidence>
<evidence type="ECO:0000256" key="4">
    <source>
        <dbReference type="ARBA" id="ARBA00022989"/>
    </source>
</evidence>
<reference evidence="8 9" key="2">
    <citation type="journal article" date="2016" name="Int. J. Syst. Evol. Microbiol.">
        <title>Bacillus gobiensis sp. nov., isolated from a soil sample.</title>
        <authorList>
            <person name="Liu B."/>
            <person name="Liu G.H."/>
            <person name="Cetin S."/>
            <person name="Schumann P."/>
            <person name="Pan Z.Z."/>
            <person name="Chen Q.Q."/>
        </authorList>
    </citation>
    <scope>NUCLEOTIDE SEQUENCE [LARGE SCALE GENOMIC DNA]</scope>
    <source>
        <strain evidence="8 9">FJAT-4402</strain>
    </source>
</reference>
<feature type="domain" description="Major facilitator superfamily (MFS) profile" evidence="7">
    <location>
        <begin position="1"/>
        <end position="226"/>
    </location>
</feature>
<feature type="transmembrane region" description="Helical" evidence="6">
    <location>
        <begin position="170"/>
        <end position="191"/>
    </location>
</feature>
<gene>
    <name evidence="8" type="ORF">AM592_04235</name>
</gene>
<evidence type="ECO:0000256" key="5">
    <source>
        <dbReference type="ARBA" id="ARBA00023136"/>
    </source>
</evidence>
<dbReference type="AlphaFoldDB" id="A0A0M4FI54"/>
<dbReference type="GO" id="GO:0005886">
    <property type="term" value="C:plasma membrane"/>
    <property type="evidence" value="ECO:0007669"/>
    <property type="project" value="UniProtKB-SubCell"/>
</dbReference>
<dbReference type="GO" id="GO:0022857">
    <property type="term" value="F:transmembrane transporter activity"/>
    <property type="evidence" value="ECO:0007669"/>
    <property type="project" value="InterPro"/>
</dbReference>
<feature type="transmembrane region" description="Helical" evidence="6">
    <location>
        <begin position="354"/>
        <end position="371"/>
    </location>
</feature>
<keyword evidence="5 6" id="KW-0472">Membrane</keyword>
<dbReference type="SUPFAM" id="SSF103473">
    <property type="entry name" value="MFS general substrate transporter"/>
    <property type="match status" value="1"/>
</dbReference>
<dbReference type="STRING" id="1441095.AM592_04235"/>
<proteinExistence type="predicted"/>
<evidence type="ECO:0000259" key="7">
    <source>
        <dbReference type="PROSITE" id="PS50850"/>
    </source>
</evidence>
<organism evidence="8 9">
    <name type="scientific">Bacillus gobiensis</name>
    <dbReference type="NCBI Taxonomy" id="1441095"/>
    <lineage>
        <taxon>Bacteria</taxon>
        <taxon>Bacillati</taxon>
        <taxon>Bacillota</taxon>
        <taxon>Bacilli</taxon>
        <taxon>Bacillales</taxon>
        <taxon>Bacillaceae</taxon>
        <taxon>Bacillus</taxon>
    </lineage>
</organism>
<dbReference type="InterPro" id="IPR036259">
    <property type="entry name" value="MFS_trans_sf"/>
</dbReference>
<feature type="transmembrane region" description="Helical" evidence="6">
    <location>
        <begin position="106"/>
        <end position="127"/>
    </location>
</feature>
<evidence type="ECO:0000256" key="2">
    <source>
        <dbReference type="ARBA" id="ARBA00022448"/>
    </source>
</evidence>
<evidence type="ECO:0000313" key="9">
    <source>
        <dbReference type="Proteomes" id="UP000067625"/>
    </source>
</evidence>
<feature type="transmembrane region" description="Helical" evidence="6">
    <location>
        <begin position="133"/>
        <end position="158"/>
    </location>
</feature>
<accession>A0A0M4FI54</accession>
<keyword evidence="2" id="KW-0813">Transport</keyword>
<dbReference type="PATRIC" id="fig|1441095.3.peg.931"/>
<protein>
    <submittedName>
        <fullName evidence="8">MFS transporter</fullName>
    </submittedName>
</protein>
<feature type="transmembrane region" description="Helical" evidence="6">
    <location>
        <begin position="74"/>
        <end position="94"/>
    </location>
</feature>